<dbReference type="EMBL" id="JACJTA010000001">
    <property type="protein sequence ID" value="MBD2603092.1"/>
    <property type="molecule type" value="Genomic_DNA"/>
</dbReference>
<reference evidence="1 2" key="1">
    <citation type="journal article" date="2020" name="ISME J.">
        <title>Comparative genomics reveals insights into cyanobacterial evolution and habitat adaptation.</title>
        <authorList>
            <person name="Chen M.Y."/>
            <person name="Teng W.K."/>
            <person name="Zhao L."/>
            <person name="Hu C.X."/>
            <person name="Zhou Y.K."/>
            <person name="Han B.P."/>
            <person name="Song L.R."/>
            <person name="Shu W.S."/>
        </authorList>
    </citation>
    <scope>NUCLEOTIDE SEQUENCE [LARGE SCALE GENOMIC DNA]</scope>
    <source>
        <strain evidence="1 2">FACHB-248</strain>
    </source>
</reference>
<gene>
    <name evidence="1" type="ORF">H6G81_00790</name>
</gene>
<proteinExistence type="predicted"/>
<evidence type="ECO:0000313" key="1">
    <source>
        <dbReference type="EMBL" id="MBD2603092.1"/>
    </source>
</evidence>
<dbReference type="Proteomes" id="UP000660380">
    <property type="component" value="Unassembled WGS sequence"/>
</dbReference>
<name>A0ABR8GI88_9CYAN</name>
<sequence>MKSNYNHQYYMLKLGLFSAGALLCLIPLLSFPTVVSASTRPQAVQIAALNDCVNDISEGFSVETTNYYVGICYTNKGSFYVGRTKKTGDRLVIPVSYNKAKNVYLAENGEYTYTLDLNKNQLIIKLPNGNLYTDKVIRVIDS</sequence>
<organism evidence="1 2">
    <name type="scientific">Scytonema hofmannii FACHB-248</name>
    <dbReference type="NCBI Taxonomy" id="1842502"/>
    <lineage>
        <taxon>Bacteria</taxon>
        <taxon>Bacillati</taxon>
        <taxon>Cyanobacteriota</taxon>
        <taxon>Cyanophyceae</taxon>
        <taxon>Nostocales</taxon>
        <taxon>Scytonemataceae</taxon>
        <taxon>Scytonema</taxon>
    </lineage>
</organism>
<keyword evidence="2" id="KW-1185">Reference proteome</keyword>
<protein>
    <submittedName>
        <fullName evidence="1">Uncharacterized protein</fullName>
    </submittedName>
</protein>
<dbReference type="RefSeq" id="WP_144238332.1">
    <property type="nucleotide sequence ID" value="NZ_JACJTA010000001.1"/>
</dbReference>
<accession>A0ABR8GI88</accession>
<evidence type="ECO:0000313" key="2">
    <source>
        <dbReference type="Proteomes" id="UP000660380"/>
    </source>
</evidence>
<comment type="caution">
    <text evidence="1">The sequence shown here is derived from an EMBL/GenBank/DDBJ whole genome shotgun (WGS) entry which is preliminary data.</text>
</comment>